<dbReference type="GO" id="GO:0008967">
    <property type="term" value="F:phosphoglycolate phosphatase activity"/>
    <property type="evidence" value="ECO:0007669"/>
    <property type="project" value="UniProtKB-UniRule"/>
</dbReference>
<evidence type="ECO:0000256" key="3">
    <source>
        <dbReference type="ARBA" id="ARBA00004818"/>
    </source>
</evidence>
<dbReference type="SFLD" id="SFLDG01129">
    <property type="entry name" value="C1.5:_HAD__Beta-PGM__Phosphata"/>
    <property type="match status" value="1"/>
</dbReference>
<dbReference type="InterPro" id="IPR006439">
    <property type="entry name" value="HAD-SF_hydro_IA"/>
</dbReference>
<dbReference type="NCBIfam" id="TIGR01509">
    <property type="entry name" value="HAD-SF-IA-v3"/>
    <property type="match status" value="1"/>
</dbReference>
<dbReference type="CDD" id="cd16417">
    <property type="entry name" value="HAD_PGPase"/>
    <property type="match status" value="1"/>
</dbReference>
<name>A0A085VD93_PSESX</name>
<dbReference type="GO" id="GO:0005975">
    <property type="term" value="P:carbohydrate metabolic process"/>
    <property type="evidence" value="ECO:0007669"/>
    <property type="project" value="InterPro"/>
</dbReference>
<evidence type="ECO:0000256" key="10">
    <source>
        <dbReference type="HAMAP-Rule" id="MF_00495"/>
    </source>
</evidence>
<evidence type="ECO:0000256" key="8">
    <source>
        <dbReference type="ARBA" id="ARBA00022842"/>
    </source>
</evidence>
<reference evidence="11 12" key="1">
    <citation type="submission" date="2014-07" db="EMBL/GenBank/DDBJ databases">
        <title>Draft Genome Sequences of Environmental Pseudomonas syringae strains.</title>
        <authorList>
            <person name="Baltrus D.A."/>
            <person name="Berge O."/>
            <person name="Morris C."/>
        </authorList>
    </citation>
    <scope>NUCLEOTIDE SEQUENCE [LARGE SCALE GENOMIC DNA]</scope>
    <source>
        <strain evidence="11 12">GAW0119</strain>
    </source>
</reference>
<evidence type="ECO:0000256" key="7">
    <source>
        <dbReference type="ARBA" id="ARBA00022801"/>
    </source>
</evidence>
<feature type="binding site" evidence="10">
    <location>
        <position position="182"/>
    </location>
    <ligand>
        <name>Mg(2+)</name>
        <dbReference type="ChEBI" id="CHEBI:18420"/>
    </ligand>
</feature>
<dbReference type="HAMAP" id="MF_00495">
    <property type="entry name" value="GPH_hydrolase_bact"/>
    <property type="match status" value="1"/>
</dbReference>
<dbReference type="InterPro" id="IPR036412">
    <property type="entry name" value="HAD-like_sf"/>
</dbReference>
<dbReference type="GO" id="GO:0005829">
    <property type="term" value="C:cytosol"/>
    <property type="evidence" value="ECO:0007669"/>
    <property type="project" value="TreeGrafter"/>
</dbReference>
<evidence type="ECO:0000256" key="6">
    <source>
        <dbReference type="ARBA" id="ARBA00022723"/>
    </source>
</evidence>
<dbReference type="OrthoDB" id="9776368at2"/>
<dbReference type="GO" id="GO:0006281">
    <property type="term" value="P:DNA repair"/>
    <property type="evidence" value="ECO:0007669"/>
    <property type="project" value="TreeGrafter"/>
</dbReference>
<dbReference type="InterPro" id="IPR050155">
    <property type="entry name" value="HAD-like_hydrolase_sf"/>
</dbReference>
<dbReference type="EMBL" id="JPQU01000058">
    <property type="protein sequence ID" value="KFE53406.1"/>
    <property type="molecule type" value="Genomic_DNA"/>
</dbReference>
<comment type="pathway">
    <text evidence="3 10">Organic acid metabolism; glycolate biosynthesis; glycolate from 2-phosphoglycolate: step 1/1.</text>
</comment>
<keyword evidence="8 10" id="KW-0460">Magnesium</keyword>
<evidence type="ECO:0000256" key="4">
    <source>
        <dbReference type="ARBA" id="ARBA00006171"/>
    </source>
</evidence>
<evidence type="ECO:0000313" key="12">
    <source>
        <dbReference type="Proteomes" id="UP000028631"/>
    </source>
</evidence>
<dbReference type="InterPro" id="IPR037512">
    <property type="entry name" value="PGPase_prok"/>
</dbReference>
<dbReference type="NCBIfam" id="TIGR01662">
    <property type="entry name" value="HAD-SF-IIIA"/>
    <property type="match status" value="1"/>
</dbReference>
<protein>
    <recommendedName>
        <fullName evidence="5 10">Phosphoglycolate phosphatase</fullName>
        <shortName evidence="10">PGP</shortName>
        <shortName evidence="10">PGPase</shortName>
        <ecNumber evidence="5 10">3.1.3.18</ecNumber>
    </recommendedName>
</protein>
<dbReference type="GO" id="GO:0046295">
    <property type="term" value="P:glycolate biosynthetic process"/>
    <property type="evidence" value="ECO:0007669"/>
    <property type="project" value="UniProtKB-UniRule"/>
</dbReference>
<dbReference type="NCBIfam" id="NF009695">
    <property type="entry name" value="PRK13222.1-2"/>
    <property type="match status" value="1"/>
</dbReference>
<keyword evidence="7 10" id="KW-0378">Hydrolase</keyword>
<feature type="binding site" evidence="10">
    <location>
        <position position="19"/>
    </location>
    <ligand>
        <name>Mg(2+)</name>
        <dbReference type="ChEBI" id="CHEBI:18420"/>
    </ligand>
</feature>
<feature type="active site" description="Nucleophile" evidence="10">
    <location>
        <position position="19"/>
    </location>
</feature>
<dbReference type="InterPro" id="IPR041492">
    <property type="entry name" value="HAD_2"/>
</dbReference>
<evidence type="ECO:0000256" key="1">
    <source>
        <dbReference type="ARBA" id="ARBA00000830"/>
    </source>
</evidence>
<dbReference type="InterPro" id="IPR023198">
    <property type="entry name" value="PGP-like_dom2"/>
</dbReference>
<dbReference type="SFLD" id="SFLDG01135">
    <property type="entry name" value="C1.5.6:_HAD__Beta-PGM__Phospha"/>
    <property type="match status" value="1"/>
</dbReference>
<keyword evidence="12" id="KW-1185">Reference proteome</keyword>
<dbReference type="PANTHER" id="PTHR43434">
    <property type="entry name" value="PHOSPHOGLYCOLATE PHOSPHATASE"/>
    <property type="match status" value="1"/>
</dbReference>
<keyword evidence="6 10" id="KW-0479">Metal-binding</keyword>
<proteinExistence type="inferred from homology"/>
<evidence type="ECO:0000256" key="2">
    <source>
        <dbReference type="ARBA" id="ARBA00001946"/>
    </source>
</evidence>
<evidence type="ECO:0000256" key="5">
    <source>
        <dbReference type="ARBA" id="ARBA00013078"/>
    </source>
</evidence>
<dbReference type="InterPro" id="IPR023214">
    <property type="entry name" value="HAD_sf"/>
</dbReference>
<dbReference type="PANTHER" id="PTHR43434:SF1">
    <property type="entry name" value="PHOSPHOGLYCOLATE PHOSPHATASE"/>
    <property type="match status" value="1"/>
</dbReference>
<keyword evidence="9 10" id="KW-0119">Carbohydrate metabolism</keyword>
<comment type="similarity">
    <text evidence="4 10">Belongs to the HAD-like hydrolase superfamily. CbbY/CbbZ/Gph/YieH family.</text>
</comment>
<dbReference type="GO" id="GO:0046872">
    <property type="term" value="F:metal ion binding"/>
    <property type="evidence" value="ECO:0007669"/>
    <property type="project" value="UniProtKB-KW"/>
</dbReference>
<evidence type="ECO:0000313" key="11">
    <source>
        <dbReference type="EMBL" id="KFE53406.1"/>
    </source>
</evidence>
<dbReference type="RefSeq" id="WP_032630519.1">
    <property type="nucleotide sequence ID" value="NZ_JPQU01000058.1"/>
</dbReference>
<dbReference type="UniPathway" id="UPA00865">
    <property type="reaction ID" value="UER00834"/>
</dbReference>
<dbReference type="PRINTS" id="PR00413">
    <property type="entry name" value="HADHALOGNASE"/>
</dbReference>
<dbReference type="Pfam" id="PF13419">
    <property type="entry name" value="HAD_2"/>
    <property type="match status" value="1"/>
</dbReference>
<comment type="cofactor">
    <cofactor evidence="2 10">
        <name>Mg(2+)</name>
        <dbReference type="ChEBI" id="CHEBI:18420"/>
    </cofactor>
</comment>
<accession>A0A085VD93</accession>
<gene>
    <name evidence="11" type="ORF">IV01_20050</name>
</gene>
<dbReference type="Gene3D" id="3.40.50.1000">
    <property type="entry name" value="HAD superfamily/HAD-like"/>
    <property type="match status" value="1"/>
</dbReference>
<sequence length="272" mass="30257">MSGFEQLFPGRLPKLIMFDLDGTLVDSVPDLAVAVDKMLLELGRPVAGLASVRNWIGNGAPILVRRALANDLDHSAVDDAQAEQALEIFMNFYAEKHEFTSVYPGVRETLKWLQKKGVEMALITNKPERFVAPLLDEMKLGRFFRLIIGGDTMPTKKPDPAALFFVMKMTNIPASQSLFVGDSRSDIQAAKAAGVACVAMSYGYNHGRPIEEEAPAMVIDDLRRLIPGCLDLDAGIMLPEIKDPSFRDSIVVVTRKLWMKVIKALARWRWRA</sequence>
<dbReference type="FunFam" id="3.40.50.1000:FF:000022">
    <property type="entry name" value="Phosphoglycolate phosphatase"/>
    <property type="match status" value="1"/>
</dbReference>
<dbReference type="NCBIfam" id="TIGR01449">
    <property type="entry name" value="PGP_bact"/>
    <property type="match status" value="1"/>
</dbReference>
<comment type="function">
    <text evidence="10">Specifically catalyzes the dephosphorylation of 2-phosphoglycolate. Is involved in the dissimilation of the intracellular 2-phosphoglycolate formed during the DNA repair of 3'-phosphoglycolate ends, a major class of DNA lesions induced by oxidative stress.</text>
</comment>
<comment type="catalytic activity">
    <reaction evidence="1 10">
        <text>2-phosphoglycolate + H2O = glycolate + phosphate</text>
        <dbReference type="Rhea" id="RHEA:14369"/>
        <dbReference type="ChEBI" id="CHEBI:15377"/>
        <dbReference type="ChEBI" id="CHEBI:29805"/>
        <dbReference type="ChEBI" id="CHEBI:43474"/>
        <dbReference type="ChEBI" id="CHEBI:58033"/>
        <dbReference type="EC" id="3.1.3.18"/>
    </reaction>
</comment>
<dbReference type="InterPro" id="IPR006549">
    <property type="entry name" value="HAD-SF_hydro_IIIA"/>
</dbReference>
<dbReference type="PATRIC" id="fig|317.175.peg.4179"/>
<dbReference type="SUPFAM" id="SSF56784">
    <property type="entry name" value="HAD-like"/>
    <property type="match status" value="1"/>
</dbReference>
<dbReference type="EC" id="3.1.3.18" evidence="5 10"/>
<dbReference type="NCBIfam" id="NF009698">
    <property type="entry name" value="PRK13223.1"/>
    <property type="match status" value="1"/>
</dbReference>
<dbReference type="Proteomes" id="UP000028631">
    <property type="component" value="Unassembled WGS sequence"/>
</dbReference>
<comment type="caution">
    <text evidence="11">The sequence shown here is derived from an EMBL/GenBank/DDBJ whole genome shotgun (WGS) entry which is preliminary data.</text>
</comment>
<feature type="binding site" evidence="10">
    <location>
        <position position="21"/>
    </location>
    <ligand>
        <name>Mg(2+)</name>
        <dbReference type="ChEBI" id="CHEBI:18420"/>
    </ligand>
</feature>
<dbReference type="NCBIfam" id="TIGR01549">
    <property type="entry name" value="HAD-SF-IA-v1"/>
    <property type="match status" value="1"/>
</dbReference>
<dbReference type="AlphaFoldDB" id="A0A085VD93"/>
<evidence type="ECO:0000256" key="9">
    <source>
        <dbReference type="ARBA" id="ARBA00023277"/>
    </source>
</evidence>
<organism evidence="11 12">
    <name type="scientific">Pseudomonas syringae</name>
    <dbReference type="NCBI Taxonomy" id="317"/>
    <lineage>
        <taxon>Bacteria</taxon>
        <taxon>Pseudomonadati</taxon>
        <taxon>Pseudomonadota</taxon>
        <taxon>Gammaproteobacteria</taxon>
        <taxon>Pseudomonadales</taxon>
        <taxon>Pseudomonadaceae</taxon>
        <taxon>Pseudomonas</taxon>
    </lineage>
</organism>
<dbReference type="SFLD" id="SFLDS00003">
    <property type="entry name" value="Haloacid_Dehalogenase"/>
    <property type="match status" value="1"/>
</dbReference>
<dbReference type="Gene3D" id="1.10.150.240">
    <property type="entry name" value="Putative phosphatase, domain 2"/>
    <property type="match status" value="1"/>
</dbReference>